<evidence type="ECO:0000313" key="1">
    <source>
        <dbReference type="EMBL" id="PIG87708.1"/>
    </source>
</evidence>
<comment type="caution">
    <text evidence="1">The sequence shown here is derived from an EMBL/GenBank/DDBJ whole genome shotgun (WGS) entry which is preliminary data.</text>
</comment>
<evidence type="ECO:0000313" key="2">
    <source>
        <dbReference type="Proteomes" id="UP000231358"/>
    </source>
</evidence>
<dbReference type="EMBL" id="NEXV01000140">
    <property type="protein sequence ID" value="PIG87708.1"/>
    <property type="molecule type" value="Genomic_DNA"/>
</dbReference>
<protein>
    <submittedName>
        <fullName evidence="1">Uncharacterized protein</fullName>
    </submittedName>
</protein>
<sequence>MRKGGRCWPQAETPRWCLKVAGSLDFGIDHTRMVLLHADTLHLQDTTNRVSWQYPVPALMGLQDLTLVPLVLHVQETSRRKDHGTIGIEVQELMDESIVRYQSIRTDPGSRTLSNNEQ</sequence>
<organism evidence="1 2">
    <name type="scientific">Aspergillus arachidicola</name>
    <dbReference type="NCBI Taxonomy" id="656916"/>
    <lineage>
        <taxon>Eukaryota</taxon>
        <taxon>Fungi</taxon>
        <taxon>Dikarya</taxon>
        <taxon>Ascomycota</taxon>
        <taxon>Pezizomycotina</taxon>
        <taxon>Eurotiomycetes</taxon>
        <taxon>Eurotiomycetidae</taxon>
        <taxon>Eurotiales</taxon>
        <taxon>Aspergillaceae</taxon>
        <taxon>Aspergillus</taxon>
        <taxon>Aspergillus subgen. Circumdati</taxon>
    </lineage>
</organism>
<dbReference type="AlphaFoldDB" id="A0A2G7G4E9"/>
<proteinExistence type="predicted"/>
<dbReference type="Proteomes" id="UP000231358">
    <property type="component" value="Unassembled WGS sequence"/>
</dbReference>
<reference evidence="1 2" key="1">
    <citation type="submission" date="2017-05" db="EMBL/GenBank/DDBJ databases">
        <title>Genome sequence for an aflatoxigenic pathogen of Argentinian peanut, Aspergillus arachidicola.</title>
        <authorList>
            <person name="Moore G."/>
            <person name="Beltz S.B."/>
            <person name="Mack B.M."/>
        </authorList>
    </citation>
    <scope>NUCLEOTIDE SEQUENCE [LARGE SCALE GENOMIC DNA]</scope>
    <source>
        <strain evidence="1 2">CBS 117610</strain>
    </source>
</reference>
<name>A0A2G7G4E9_9EURO</name>
<gene>
    <name evidence="1" type="ORF">AARAC_000836</name>
</gene>
<accession>A0A2G7G4E9</accession>
<keyword evidence="2" id="KW-1185">Reference proteome</keyword>